<accession>A0A916LBJ5</accession>
<evidence type="ECO:0000313" key="1">
    <source>
        <dbReference type="EMBL" id="COY06403.1"/>
    </source>
</evidence>
<proteinExistence type="predicted"/>
<sequence>MVPGRGPSSVLTVVPSGRVTGVISRSKNPFLIASSARFWLRTPQRSCSSRLMPVMMATFSAVWPIAI</sequence>
<gene>
    <name evidence="1" type="ORF">ERS007739_02076</name>
</gene>
<comment type="caution">
    <text evidence="1">The sequence shown here is derived from an EMBL/GenBank/DDBJ whole genome shotgun (WGS) entry which is preliminary data.</text>
</comment>
<protein>
    <submittedName>
        <fullName evidence="1">Uncharacterized protein</fullName>
    </submittedName>
</protein>
<organism evidence="1 2">
    <name type="scientific">Mycobacterium tuberculosis</name>
    <dbReference type="NCBI Taxonomy" id="1773"/>
    <lineage>
        <taxon>Bacteria</taxon>
        <taxon>Bacillati</taxon>
        <taxon>Actinomycetota</taxon>
        <taxon>Actinomycetes</taxon>
        <taxon>Mycobacteriales</taxon>
        <taxon>Mycobacteriaceae</taxon>
        <taxon>Mycobacterium</taxon>
        <taxon>Mycobacterium tuberculosis complex</taxon>
    </lineage>
</organism>
<dbReference type="EMBL" id="CSBK01000897">
    <property type="protein sequence ID" value="COY06403.1"/>
    <property type="molecule type" value="Genomic_DNA"/>
</dbReference>
<dbReference type="Proteomes" id="UP000039021">
    <property type="component" value="Unassembled WGS sequence"/>
</dbReference>
<dbReference type="AlphaFoldDB" id="A0A916LBJ5"/>
<evidence type="ECO:0000313" key="2">
    <source>
        <dbReference type="Proteomes" id="UP000039021"/>
    </source>
</evidence>
<name>A0A916LBJ5_MYCTX</name>
<reference evidence="2" key="1">
    <citation type="submission" date="2015-03" db="EMBL/GenBank/DDBJ databases">
        <authorList>
            <consortium name="Pathogen Informatics"/>
        </authorList>
    </citation>
    <scope>NUCLEOTIDE SEQUENCE [LARGE SCALE GENOMIC DNA]</scope>
    <source>
        <strain evidence="2">N09902308</strain>
    </source>
</reference>